<sequence>MMLPLLLLMAGAAVVMYVYWESTQPNQSRVEPGFGDMERPVFLNGVMMDKQASGSGAGLLLPLEVLKQINGDAFLAEEDDVLIVTTKASVVHFQTDQLTALMNDEPVTLEFAMQRLDEELYVPAQPLQDILDYSLEQFQPSGAVSIWTPGQAIRKAAVADKPNAPEWRAAVRTEPTIKAPIMAELSQGEPIVILDEAELGWYHIQLQDGYVGHIDKREVRLIDAAIVASVAPIKEAVPWKPLGGRINLTWEAVYNNNNPNTDQIGEMPGLNVVSPTWFHLLKRGDGSFYVQNWADPSYVEWAHQRGYQVWALFDNSFDPDLTKEALATFESRRSIIRELLTYANLYNLQGINIDFENVYLEDGEKLTQFMRELTPLFHEQGLVVSIDVTIRGGSDMWSNFYNREELGKLVDYMMVMTYDEHWASSPVAGSVASLPWVEKGISDIIQYDHVPPEKLLLGVPYYTRIWTEYVEDGQRKVSSRALGMTATQNWIEENGVELEFDERTGQWYGEKKDGATTYKVWVENADSMRARADLVKKYDLAGIASWRRGFETPDIWEAIQERLDKKP</sequence>
<dbReference type="Gene3D" id="3.10.50.10">
    <property type="match status" value="1"/>
</dbReference>
<dbReference type="PANTHER" id="PTHR46066">
    <property type="entry name" value="CHITINASE DOMAIN-CONTAINING PROTEIN 1 FAMILY MEMBER"/>
    <property type="match status" value="1"/>
</dbReference>
<dbReference type="InterPro" id="IPR036582">
    <property type="entry name" value="Mao_N_sf"/>
</dbReference>
<dbReference type="GO" id="GO:0008061">
    <property type="term" value="F:chitin binding"/>
    <property type="evidence" value="ECO:0007669"/>
    <property type="project" value="InterPro"/>
</dbReference>
<dbReference type="AlphaFoldDB" id="A0A8J4M4B5"/>
<evidence type="ECO:0000313" key="3">
    <source>
        <dbReference type="Proteomes" id="UP000677918"/>
    </source>
</evidence>
<dbReference type="InterPro" id="IPR001223">
    <property type="entry name" value="Glyco_hydro18_cat"/>
</dbReference>
<protein>
    <recommendedName>
        <fullName evidence="1">GH18 domain-containing protein</fullName>
    </recommendedName>
</protein>
<dbReference type="SUPFAM" id="SSF51445">
    <property type="entry name" value="(Trans)glycosidases"/>
    <property type="match status" value="1"/>
</dbReference>
<name>A0A8J4M4B5_9BACL</name>
<dbReference type="Pfam" id="PF00704">
    <property type="entry name" value="Glyco_hydro_18"/>
    <property type="match status" value="1"/>
</dbReference>
<dbReference type="InterPro" id="IPR011583">
    <property type="entry name" value="Chitinase_II/V-like_cat"/>
</dbReference>
<dbReference type="GO" id="GO:0005975">
    <property type="term" value="P:carbohydrate metabolic process"/>
    <property type="evidence" value="ECO:0007669"/>
    <property type="project" value="InterPro"/>
</dbReference>
<comment type="caution">
    <text evidence="2">The sequence shown here is derived from an EMBL/GenBank/DDBJ whole genome shotgun (WGS) entry which is preliminary data.</text>
</comment>
<keyword evidence="3" id="KW-1185">Reference proteome</keyword>
<dbReference type="SUPFAM" id="SSF55383">
    <property type="entry name" value="Copper amine oxidase, domain N"/>
    <property type="match status" value="1"/>
</dbReference>
<dbReference type="SMART" id="SM00636">
    <property type="entry name" value="Glyco_18"/>
    <property type="match status" value="1"/>
</dbReference>
<gene>
    <name evidence="2" type="ORF">XYCOK13_38260</name>
</gene>
<dbReference type="PROSITE" id="PS51910">
    <property type="entry name" value="GH18_2"/>
    <property type="match status" value="1"/>
</dbReference>
<dbReference type="Gene3D" id="3.20.20.80">
    <property type="entry name" value="Glycosidases"/>
    <property type="match status" value="1"/>
</dbReference>
<dbReference type="PANTHER" id="PTHR46066:SF2">
    <property type="entry name" value="CHITINASE DOMAIN-CONTAINING PROTEIN 1"/>
    <property type="match status" value="1"/>
</dbReference>
<reference evidence="2" key="1">
    <citation type="submission" date="2021-04" db="EMBL/GenBank/DDBJ databases">
        <title>Draft genome sequence of Xylanibacillus composti strain K13.</title>
        <authorList>
            <person name="Uke A."/>
            <person name="Chhe C."/>
            <person name="Baramee S."/>
            <person name="Kosugi A."/>
        </authorList>
    </citation>
    <scope>NUCLEOTIDE SEQUENCE</scope>
    <source>
        <strain evidence="2">K13</strain>
    </source>
</reference>
<proteinExistence type="predicted"/>
<feature type="domain" description="GH18" evidence="1">
    <location>
        <begin position="244"/>
        <end position="566"/>
    </location>
</feature>
<organism evidence="2 3">
    <name type="scientific">Xylanibacillus composti</name>
    <dbReference type="NCBI Taxonomy" id="1572762"/>
    <lineage>
        <taxon>Bacteria</taxon>
        <taxon>Bacillati</taxon>
        <taxon>Bacillota</taxon>
        <taxon>Bacilli</taxon>
        <taxon>Bacillales</taxon>
        <taxon>Paenibacillaceae</taxon>
        <taxon>Xylanibacillus</taxon>
    </lineage>
</organism>
<dbReference type="Pfam" id="PF08239">
    <property type="entry name" value="SH3_3"/>
    <property type="match status" value="1"/>
</dbReference>
<evidence type="ECO:0000259" key="1">
    <source>
        <dbReference type="PROSITE" id="PS51910"/>
    </source>
</evidence>
<dbReference type="InterPro" id="IPR029070">
    <property type="entry name" value="Chitinase_insertion_sf"/>
</dbReference>
<dbReference type="Proteomes" id="UP000677918">
    <property type="component" value="Unassembled WGS sequence"/>
</dbReference>
<dbReference type="Gene3D" id="2.30.30.40">
    <property type="entry name" value="SH3 Domains"/>
    <property type="match status" value="1"/>
</dbReference>
<accession>A0A8J4M4B5</accession>
<evidence type="ECO:0000313" key="2">
    <source>
        <dbReference type="EMBL" id="GIQ71002.1"/>
    </source>
</evidence>
<dbReference type="InterPro" id="IPR017853">
    <property type="entry name" value="GH"/>
</dbReference>
<dbReference type="EMBL" id="BOVK01000067">
    <property type="protein sequence ID" value="GIQ71002.1"/>
    <property type="molecule type" value="Genomic_DNA"/>
</dbReference>
<dbReference type="InterPro" id="IPR003646">
    <property type="entry name" value="SH3-like_bac-type"/>
</dbReference>